<protein>
    <submittedName>
        <fullName evidence="1">Uncharacterized protein</fullName>
    </submittedName>
</protein>
<dbReference type="EMBL" id="JAMQOT010000004">
    <property type="protein sequence ID" value="MDF9746303.1"/>
    <property type="molecule type" value="Genomic_DNA"/>
</dbReference>
<gene>
    <name evidence="1" type="ORF">NDI89_11995</name>
</gene>
<sequence length="105" mass="11637">MPHRPTFPPSPTTGPTTIDHSLEDRVIATTAQLTAAIEDALGCRVNESVLEDLLLELDRRDYVDWVTITRTGDYLWDLSDAPDRIGEAIAEAVVDRLESWLSGSD</sequence>
<reference evidence="1" key="1">
    <citation type="submission" date="2022-06" db="EMBL/GenBank/DDBJ databases">
        <title>Natrinema sp. a new haloarchaeum isolate from saline soil.</title>
        <authorList>
            <person name="Strakova D."/>
            <person name="Galisteo C."/>
            <person name="Sanchez-Porro C."/>
            <person name="Ventosa A."/>
        </authorList>
    </citation>
    <scope>NUCLEOTIDE SEQUENCE</scope>
    <source>
        <strain evidence="1">S1CR25-10</strain>
    </source>
</reference>
<name>A0A9Q4KYJ0_9EURY</name>
<comment type="caution">
    <text evidence="1">The sequence shown here is derived from an EMBL/GenBank/DDBJ whole genome shotgun (WGS) entry which is preliminary data.</text>
</comment>
<proteinExistence type="predicted"/>
<evidence type="ECO:0000313" key="1">
    <source>
        <dbReference type="EMBL" id="MDF9746303.1"/>
    </source>
</evidence>
<accession>A0A9Q4KYJ0</accession>
<dbReference type="AlphaFoldDB" id="A0A9Q4KYJ0"/>
<dbReference type="Proteomes" id="UP001154061">
    <property type="component" value="Unassembled WGS sequence"/>
</dbReference>
<evidence type="ECO:0000313" key="2">
    <source>
        <dbReference type="Proteomes" id="UP001154061"/>
    </source>
</evidence>
<keyword evidence="2" id="KW-1185">Reference proteome</keyword>
<dbReference type="RefSeq" id="WP_277521858.1">
    <property type="nucleotide sequence ID" value="NZ_JAMQOT010000004.1"/>
</dbReference>
<organism evidence="1 2">
    <name type="scientific">Natrinema salsiterrestre</name>
    <dbReference type="NCBI Taxonomy" id="2950540"/>
    <lineage>
        <taxon>Archaea</taxon>
        <taxon>Methanobacteriati</taxon>
        <taxon>Methanobacteriota</taxon>
        <taxon>Stenosarchaea group</taxon>
        <taxon>Halobacteria</taxon>
        <taxon>Halobacteriales</taxon>
        <taxon>Natrialbaceae</taxon>
        <taxon>Natrinema</taxon>
    </lineage>
</organism>